<evidence type="ECO:0000313" key="1">
    <source>
        <dbReference type="EMBL" id="EPQ10011.1"/>
    </source>
</evidence>
<dbReference type="EMBL" id="KE162913">
    <property type="protein sequence ID" value="EPQ10011.1"/>
    <property type="molecule type" value="Genomic_DNA"/>
</dbReference>
<name>S7MZH8_MYOBR</name>
<accession>S7MZH8</accession>
<organism evidence="1 2">
    <name type="scientific">Myotis brandtii</name>
    <name type="common">Brandt's bat</name>
    <dbReference type="NCBI Taxonomy" id="109478"/>
    <lineage>
        <taxon>Eukaryota</taxon>
        <taxon>Metazoa</taxon>
        <taxon>Chordata</taxon>
        <taxon>Craniata</taxon>
        <taxon>Vertebrata</taxon>
        <taxon>Euteleostomi</taxon>
        <taxon>Mammalia</taxon>
        <taxon>Eutheria</taxon>
        <taxon>Laurasiatheria</taxon>
        <taxon>Chiroptera</taxon>
        <taxon>Yangochiroptera</taxon>
        <taxon>Vespertilionidae</taxon>
        <taxon>Myotis</taxon>
    </lineage>
</organism>
<dbReference type="AlphaFoldDB" id="S7MZH8"/>
<protein>
    <submittedName>
        <fullName evidence="1">Uncharacterized protein</fullName>
    </submittedName>
</protein>
<evidence type="ECO:0000313" key="2">
    <source>
        <dbReference type="Proteomes" id="UP000052978"/>
    </source>
</evidence>
<gene>
    <name evidence="1" type="ORF">D623_10016473</name>
</gene>
<reference evidence="1 2" key="1">
    <citation type="journal article" date="2013" name="Nat. Commun.">
        <title>Genome analysis reveals insights into physiology and longevity of the Brandt's bat Myotis brandtii.</title>
        <authorList>
            <person name="Seim I."/>
            <person name="Fang X."/>
            <person name="Xiong Z."/>
            <person name="Lobanov A.V."/>
            <person name="Huang Z."/>
            <person name="Ma S."/>
            <person name="Feng Y."/>
            <person name="Turanov A.A."/>
            <person name="Zhu Y."/>
            <person name="Lenz T.L."/>
            <person name="Gerashchenko M.V."/>
            <person name="Fan D."/>
            <person name="Hee Yim S."/>
            <person name="Yao X."/>
            <person name="Jordan D."/>
            <person name="Xiong Y."/>
            <person name="Ma Y."/>
            <person name="Lyapunov A.N."/>
            <person name="Chen G."/>
            <person name="Kulakova O.I."/>
            <person name="Sun Y."/>
            <person name="Lee S.G."/>
            <person name="Bronson R.T."/>
            <person name="Moskalev A.A."/>
            <person name="Sunyaev S.R."/>
            <person name="Zhang G."/>
            <person name="Krogh A."/>
            <person name="Wang J."/>
            <person name="Gladyshev V.N."/>
        </authorList>
    </citation>
    <scope>NUCLEOTIDE SEQUENCE [LARGE SCALE GENOMIC DNA]</scope>
</reference>
<keyword evidence="2" id="KW-1185">Reference proteome</keyword>
<proteinExistence type="predicted"/>
<sequence>MSPSAFPCGTWGHVTSSGGTAFPFTTKRPVGGPACQSGTFVVDGRCVYYEEARRRPCLSGTFVVDGRCELFPKMSHHEDKGTPSCLQ</sequence>
<dbReference type="Proteomes" id="UP000052978">
    <property type="component" value="Unassembled WGS sequence"/>
</dbReference>